<proteinExistence type="predicted"/>
<keyword evidence="2" id="KW-1185">Reference proteome</keyword>
<dbReference type="HOGENOM" id="CLU_2924447_0_0_1"/>
<dbReference type="GeneID" id="8442458"/>
<dbReference type="KEGG" id="ure:UREG_06919"/>
<accession>C4JWH7</accession>
<evidence type="ECO:0000313" key="1">
    <source>
        <dbReference type="EMBL" id="EEP82054.1"/>
    </source>
</evidence>
<dbReference type="InParanoid" id="C4JWH7"/>
<dbReference type="AlphaFoldDB" id="C4JWH7"/>
<dbReference type="EMBL" id="CH476618">
    <property type="protein sequence ID" value="EEP82054.1"/>
    <property type="molecule type" value="Genomic_DNA"/>
</dbReference>
<dbReference type="Proteomes" id="UP000002058">
    <property type="component" value="Unassembled WGS sequence"/>
</dbReference>
<protein>
    <submittedName>
        <fullName evidence="1">Uncharacterized protein</fullName>
    </submittedName>
</protein>
<name>C4JWH7_UNCRE</name>
<dbReference type="VEuPathDB" id="FungiDB:UREG_06919"/>
<sequence length="61" mass="6448">MVNNPAAARASSGSQITLSAMHRDRFVNVNDLGALGCLSIQGALACNPHFRIHAFGIIDVK</sequence>
<reference evidence="2" key="1">
    <citation type="journal article" date="2009" name="Genome Res.">
        <title>Comparative genomic analyses of the human fungal pathogens Coccidioides and their relatives.</title>
        <authorList>
            <person name="Sharpton T.J."/>
            <person name="Stajich J.E."/>
            <person name="Rounsley S.D."/>
            <person name="Gardner M.J."/>
            <person name="Wortman J.R."/>
            <person name="Jordar V.S."/>
            <person name="Maiti R."/>
            <person name="Kodira C.D."/>
            <person name="Neafsey D.E."/>
            <person name="Zeng Q."/>
            <person name="Hung C.-Y."/>
            <person name="McMahan C."/>
            <person name="Muszewska A."/>
            <person name="Grynberg M."/>
            <person name="Mandel M.A."/>
            <person name="Kellner E.M."/>
            <person name="Barker B.M."/>
            <person name="Galgiani J.N."/>
            <person name="Orbach M.J."/>
            <person name="Kirkland T.N."/>
            <person name="Cole G.T."/>
            <person name="Henn M.R."/>
            <person name="Birren B.W."/>
            <person name="Taylor J.W."/>
        </authorList>
    </citation>
    <scope>NUCLEOTIDE SEQUENCE [LARGE SCALE GENOMIC DNA]</scope>
    <source>
        <strain evidence="2">UAMH 1704</strain>
    </source>
</reference>
<dbReference type="RefSeq" id="XP_002583952.1">
    <property type="nucleotide sequence ID" value="XM_002583906.1"/>
</dbReference>
<evidence type="ECO:0000313" key="2">
    <source>
        <dbReference type="Proteomes" id="UP000002058"/>
    </source>
</evidence>
<organism evidence="1 2">
    <name type="scientific">Uncinocarpus reesii (strain UAMH 1704)</name>
    <dbReference type="NCBI Taxonomy" id="336963"/>
    <lineage>
        <taxon>Eukaryota</taxon>
        <taxon>Fungi</taxon>
        <taxon>Dikarya</taxon>
        <taxon>Ascomycota</taxon>
        <taxon>Pezizomycotina</taxon>
        <taxon>Eurotiomycetes</taxon>
        <taxon>Eurotiomycetidae</taxon>
        <taxon>Onygenales</taxon>
        <taxon>Onygenaceae</taxon>
        <taxon>Uncinocarpus</taxon>
    </lineage>
</organism>
<gene>
    <name evidence="1" type="ORF">UREG_06919</name>
</gene>